<keyword evidence="6" id="KW-1185">Reference proteome</keyword>
<protein>
    <recommendedName>
        <fullName evidence="3">Tethering factor for nuclear proteasome STS1</fullName>
    </recommendedName>
</protein>
<dbReference type="GO" id="GO:0070628">
    <property type="term" value="F:proteasome binding"/>
    <property type="evidence" value="ECO:0007669"/>
    <property type="project" value="TreeGrafter"/>
</dbReference>
<evidence type="ECO:0000256" key="1">
    <source>
        <dbReference type="ARBA" id="ARBA00006199"/>
    </source>
</evidence>
<keyword evidence="3" id="KW-0813">Transport</keyword>
<dbReference type="GO" id="GO:0031965">
    <property type="term" value="C:nuclear membrane"/>
    <property type="evidence" value="ECO:0007669"/>
    <property type="project" value="TreeGrafter"/>
</dbReference>
<sequence length="395" mass="42813">MAMISPSNSLGFQPRPVKDTPAAFGFGFGLGNMSTPTMSSAGWQPQPLQPQASGFNSNSLASTSFHNSPSRSTQKRKLEDDGGVENMRQDVRMDRSPTPGPERPKRAAPKRVKISPSPSSESTNKGSTLGKEAKSRNDGNDQDVDVGVLLASLPPQSLVPIIASLIQQQPALKPIVLSLIPRPTVEMALQMLGGAARKLREAYPYSNPSSTFGASSAFGFGGGFPSSSTSVQQNHSGGMRDSYIESRLRPHIAEFINTTASYLPYFSVLSPQSSAGSSTSYRDKGLPIDSFTFLYNLTNHILSQPTITQASLVSQLNGRLSQEWIAWVDRVDVMVNQEGGMFGRETVANWERGLDELASEKSSAFGGLFRSVRDRWISKVGWLVSRNVPHPMEES</sequence>
<dbReference type="GO" id="GO:0005737">
    <property type="term" value="C:cytoplasm"/>
    <property type="evidence" value="ECO:0007669"/>
    <property type="project" value="UniProtKB-SubCell"/>
</dbReference>
<feature type="compositionally biased region" description="Polar residues" evidence="4">
    <location>
        <begin position="49"/>
        <end position="72"/>
    </location>
</feature>
<gene>
    <name evidence="5" type="ORF">VNI00_001662</name>
</gene>
<comment type="similarity">
    <text evidence="1 3">Belongs to the cut8/STS1 family.</text>
</comment>
<evidence type="ECO:0000256" key="3">
    <source>
        <dbReference type="RuleBase" id="RU368013"/>
    </source>
</evidence>
<keyword evidence="2 3" id="KW-0539">Nucleus</keyword>
<dbReference type="GO" id="GO:0031144">
    <property type="term" value="P:proteasome localization"/>
    <property type="evidence" value="ECO:0007669"/>
    <property type="project" value="UniProtKB-UniRule"/>
</dbReference>
<comment type="subunit">
    <text evidence="3">Binds the proteasome.</text>
</comment>
<feature type="compositionally biased region" description="Polar residues" evidence="4">
    <location>
        <begin position="32"/>
        <end position="43"/>
    </location>
</feature>
<keyword evidence="3" id="KW-0963">Cytoplasm</keyword>
<keyword evidence="3" id="KW-0653">Protein transport</keyword>
<dbReference type="InterPro" id="IPR013868">
    <property type="entry name" value="Cut8/Sts1_fam"/>
</dbReference>
<comment type="caution">
    <text evidence="5">The sequence shown here is derived from an EMBL/GenBank/DDBJ whole genome shotgun (WGS) entry which is preliminary data.</text>
</comment>
<feature type="compositionally biased region" description="Polar residues" evidence="4">
    <location>
        <begin position="116"/>
        <end position="127"/>
    </location>
</feature>
<dbReference type="GO" id="GO:0015031">
    <property type="term" value="P:protein transport"/>
    <property type="evidence" value="ECO:0007669"/>
    <property type="project" value="UniProtKB-UniRule"/>
</dbReference>
<organism evidence="5 6">
    <name type="scientific">Paramarasmius palmivorus</name>
    <dbReference type="NCBI Taxonomy" id="297713"/>
    <lineage>
        <taxon>Eukaryota</taxon>
        <taxon>Fungi</taxon>
        <taxon>Dikarya</taxon>
        <taxon>Basidiomycota</taxon>
        <taxon>Agaricomycotina</taxon>
        <taxon>Agaricomycetes</taxon>
        <taxon>Agaricomycetidae</taxon>
        <taxon>Agaricales</taxon>
        <taxon>Marasmiineae</taxon>
        <taxon>Marasmiaceae</taxon>
        <taxon>Paramarasmius</taxon>
    </lineage>
</organism>
<feature type="region of interest" description="Disordered" evidence="4">
    <location>
        <begin position="30"/>
        <end position="140"/>
    </location>
</feature>
<dbReference type="Gene3D" id="1.20.58.1590">
    <property type="entry name" value="Tethering factor for nuclear proteasome Cut8/Sts1"/>
    <property type="match status" value="1"/>
</dbReference>
<accession>A0AAW0E123</accession>
<dbReference type="PANTHER" id="PTHR28032:SF1">
    <property type="entry name" value="FI02826P"/>
    <property type="match status" value="1"/>
</dbReference>
<dbReference type="Pfam" id="PF08559">
    <property type="entry name" value="Cut8"/>
    <property type="match status" value="1"/>
</dbReference>
<proteinExistence type="inferred from homology"/>
<evidence type="ECO:0000313" key="5">
    <source>
        <dbReference type="EMBL" id="KAK7059038.1"/>
    </source>
</evidence>
<dbReference type="EMBL" id="JAYKXP010000004">
    <property type="protein sequence ID" value="KAK7059038.1"/>
    <property type="molecule type" value="Genomic_DNA"/>
</dbReference>
<dbReference type="Proteomes" id="UP001383192">
    <property type="component" value="Unassembled WGS sequence"/>
</dbReference>
<comment type="function">
    <text evidence="3">Involved in ubiquitin-mediated protein degradation. Regulatory factor in the ubiquitin/proteasome pathway that controls the turnover of proteasome substrates. Targets proteasomes to the nucleus and facilitates the degradation of nuclear proteins.</text>
</comment>
<reference evidence="5 6" key="1">
    <citation type="submission" date="2024-01" db="EMBL/GenBank/DDBJ databases">
        <title>A draft genome for a cacao thread blight-causing isolate of Paramarasmius palmivorus.</title>
        <authorList>
            <person name="Baruah I.K."/>
            <person name="Bukari Y."/>
            <person name="Amoako-Attah I."/>
            <person name="Meinhardt L.W."/>
            <person name="Bailey B.A."/>
            <person name="Cohen S.P."/>
        </authorList>
    </citation>
    <scope>NUCLEOTIDE SEQUENCE [LARGE SCALE GENOMIC DNA]</scope>
    <source>
        <strain evidence="5 6">GH-12</strain>
    </source>
</reference>
<dbReference type="InterPro" id="IPR038422">
    <property type="entry name" value="Cut8/Sts1_sf"/>
</dbReference>
<name>A0AAW0E123_9AGAR</name>
<dbReference type="PANTHER" id="PTHR28032">
    <property type="entry name" value="FI02826P"/>
    <property type="match status" value="1"/>
</dbReference>
<evidence type="ECO:0000256" key="4">
    <source>
        <dbReference type="SAM" id="MobiDB-lite"/>
    </source>
</evidence>
<dbReference type="GO" id="GO:0071630">
    <property type="term" value="P:nuclear protein quality control by the ubiquitin-proteasome system"/>
    <property type="evidence" value="ECO:0007669"/>
    <property type="project" value="UniProtKB-UniRule"/>
</dbReference>
<dbReference type="AlphaFoldDB" id="A0AAW0E123"/>
<comment type="subcellular location">
    <subcellularLocation>
        <location evidence="3">Cytoplasm</location>
    </subcellularLocation>
    <subcellularLocation>
        <location evidence="3">Nucleus</location>
    </subcellularLocation>
</comment>
<evidence type="ECO:0000256" key="2">
    <source>
        <dbReference type="ARBA" id="ARBA00023242"/>
    </source>
</evidence>
<evidence type="ECO:0000313" key="6">
    <source>
        <dbReference type="Proteomes" id="UP001383192"/>
    </source>
</evidence>